<dbReference type="InterPro" id="IPR036259">
    <property type="entry name" value="MFS_trans_sf"/>
</dbReference>
<feature type="transmembrane region" description="Helical" evidence="8">
    <location>
        <begin position="412"/>
        <end position="430"/>
    </location>
</feature>
<keyword evidence="3" id="KW-1003">Cell membrane</keyword>
<evidence type="ECO:0000256" key="7">
    <source>
        <dbReference type="ARBA" id="ARBA00023136"/>
    </source>
</evidence>
<dbReference type="RefSeq" id="WP_407050611.1">
    <property type="nucleotide sequence ID" value="NZ_CP158568.1"/>
</dbReference>
<feature type="transmembrane region" description="Helical" evidence="8">
    <location>
        <begin position="317"/>
        <end position="333"/>
    </location>
</feature>
<accession>A0AAU7XBL5</accession>
<evidence type="ECO:0000256" key="3">
    <source>
        <dbReference type="ARBA" id="ARBA00022475"/>
    </source>
</evidence>
<evidence type="ECO:0000259" key="9">
    <source>
        <dbReference type="PROSITE" id="PS50850"/>
    </source>
</evidence>
<dbReference type="GO" id="GO:0005886">
    <property type="term" value="C:plasma membrane"/>
    <property type="evidence" value="ECO:0007669"/>
    <property type="project" value="UniProtKB-SubCell"/>
</dbReference>
<feature type="transmembrane region" description="Helical" evidence="8">
    <location>
        <begin position="251"/>
        <end position="268"/>
    </location>
</feature>
<feature type="transmembrane region" description="Helical" evidence="8">
    <location>
        <begin position="199"/>
        <end position="217"/>
    </location>
</feature>
<keyword evidence="5" id="KW-0769">Symport</keyword>
<feature type="transmembrane region" description="Helical" evidence="8">
    <location>
        <begin position="66"/>
        <end position="90"/>
    </location>
</feature>
<dbReference type="KEGG" id="mflg:ABS361_04325"/>
<evidence type="ECO:0000256" key="1">
    <source>
        <dbReference type="ARBA" id="ARBA00004651"/>
    </source>
</evidence>
<feature type="transmembrane region" description="Helical" evidence="8">
    <location>
        <begin position="167"/>
        <end position="187"/>
    </location>
</feature>
<evidence type="ECO:0000313" key="10">
    <source>
        <dbReference type="EMBL" id="XBY45517.1"/>
    </source>
</evidence>
<dbReference type="CDD" id="cd17367">
    <property type="entry name" value="MFS_KgtP"/>
    <property type="match status" value="1"/>
</dbReference>
<gene>
    <name evidence="10" type="ORF">ABS361_04325</name>
</gene>
<dbReference type="PANTHER" id="PTHR43528">
    <property type="entry name" value="ALPHA-KETOGLUTARATE PERMEASE"/>
    <property type="match status" value="1"/>
</dbReference>
<name>A0AAU7XBL5_9HYPH</name>
<dbReference type="PROSITE" id="PS50850">
    <property type="entry name" value="MFS"/>
    <property type="match status" value="1"/>
</dbReference>
<feature type="transmembrane region" description="Helical" evidence="8">
    <location>
        <begin position="345"/>
        <end position="366"/>
    </location>
</feature>
<keyword evidence="7 8" id="KW-0472">Membrane</keyword>
<dbReference type="SUPFAM" id="SSF103473">
    <property type="entry name" value="MFS general substrate transporter"/>
    <property type="match status" value="1"/>
</dbReference>
<dbReference type="PANTHER" id="PTHR43528:SF1">
    <property type="entry name" value="ALPHA-KETOGLUTARATE PERMEASE"/>
    <property type="match status" value="1"/>
</dbReference>
<feature type="transmembrane region" description="Helical" evidence="8">
    <location>
        <begin position="288"/>
        <end position="305"/>
    </location>
</feature>
<evidence type="ECO:0000256" key="4">
    <source>
        <dbReference type="ARBA" id="ARBA00022692"/>
    </source>
</evidence>
<keyword evidence="6 8" id="KW-1133">Transmembrane helix</keyword>
<dbReference type="InterPro" id="IPR020846">
    <property type="entry name" value="MFS_dom"/>
</dbReference>
<evidence type="ECO:0000256" key="6">
    <source>
        <dbReference type="ARBA" id="ARBA00022989"/>
    </source>
</evidence>
<feature type="domain" description="Major facilitator superfamily (MFS) profile" evidence="9">
    <location>
        <begin position="26"/>
        <end position="434"/>
    </location>
</feature>
<dbReference type="InterPro" id="IPR051084">
    <property type="entry name" value="H+-coupled_symporters"/>
</dbReference>
<dbReference type="GO" id="GO:0015293">
    <property type="term" value="F:symporter activity"/>
    <property type="evidence" value="ECO:0007669"/>
    <property type="project" value="UniProtKB-KW"/>
</dbReference>
<evidence type="ECO:0000256" key="8">
    <source>
        <dbReference type="SAM" id="Phobius"/>
    </source>
</evidence>
<sequence length="443" mass="49128">MTDKTVDADPTRHGYDPADMARRVKAILIGSTGNLIEWYDVYVFAAFQLYFASSFFADVPPERQQLFASIVFALGFIARPFGSMLFGALADMYGRRSALTMSVMLMCFGSLIIALTPSAHTIGLWAPTLLTLARLLQGLSQGGEYGASATYLSEMSHPERRGFYSGVWYMTLLGGQLLALVTLLIIQKALLTPEQLKDWGWRIPFFIGAGLALYTFYMRRDMHETAHFEQAQAVRKGRAPLMELVRHWREILIVVGVTIGGTSAFYTYTTYMQKFLKLSVKLTDDQTTLVTAGSLLVAVLMQPLFGAISDKVGRKPLLIYFGVLGTLGTYPLLSTLRATQDPWTAFLLICAAWAIVSGYTSITAVVKAEMFPTAVRAMGVGIPYALTVAIFGGTVDGVAQYFKTVAGHEDWFYWYATACIFISLLVYLRLPDTKHNSKMEKHV</sequence>
<feature type="transmembrane region" description="Helical" evidence="8">
    <location>
        <begin position="373"/>
        <end position="392"/>
    </location>
</feature>
<evidence type="ECO:0000256" key="5">
    <source>
        <dbReference type="ARBA" id="ARBA00022847"/>
    </source>
</evidence>
<keyword evidence="4 8" id="KW-0812">Transmembrane</keyword>
<reference evidence="10" key="1">
    <citation type="submission" date="2024-06" db="EMBL/GenBank/DDBJ databases">
        <title>Methylostella associata gen. nov., sp. nov., a novel Ancalomicrobiaceae-affiliated facultatively methylotrophic bacteria that feed on methanotrophs of the genus Methylococcus.</title>
        <authorList>
            <person name="Saltykova V."/>
            <person name="Danilova O.V."/>
            <person name="Oshkin I.Y."/>
            <person name="Belova S.E."/>
            <person name="Pimenov N.V."/>
            <person name="Dedysh S.N."/>
        </authorList>
    </citation>
    <scope>NUCLEOTIDE SEQUENCE</scope>
    <source>
        <strain evidence="10">S20</strain>
    </source>
</reference>
<dbReference type="EMBL" id="CP158568">
    <property type="protein sequence ID" value="XBY45517.1"/>
    <property type="molecule type" value="Genomic_DNA"/>
</dbReference>
<dbReference type="FunFam" id="1.20.1250.20:FF:000300">
    <property type="entry name" value="Dicarboxylate MFS transporter"/>
    <property type="match status" value="1"/>
</dbReference>
<dbReference type="InterPro" id="IPR005828">
    <property type="entry name" value="MFS_sugar_transport-like"/>
</dbReference>
<feature type="transmembrane region" description="Helical" evidence="8">
    <location>
        <begin position="102"/>
        <end position="126"/>
    </location>
</feature>
<keyword evidence="2" id="KW-0813">Transport</keyword>
<feature type="transmembrane region" description="Helical" evidence="8">
    <location>
        <begin position="41"/>
        <end position="59"/>
    </location>
</feature>
<dbReference type="PROSITE" id="PS00217">
    <property type="entry name" value="SUGAR_TRANSPORT_2"/>
    <property type="match status" value="1"/>
</dbReference>
<comment type="subcellular location">
    <subcellularLocation>
        <location evidence="1">Cell membrane</location>
        <topology evidence="1">Multi-pass membrane protein</topology>
    </subcellularLocation>
</comment>
<dbReference type="Pfam" id="PF00083">
    <property type="entry name" value="Sugar_tr"/>
    <property type="match status" value="2"/>
</dbReference>
<protein>
    <submittedName>
        <fullName evidence="10">MFS transporter</fullName>
    </submittedName>
</protein>
<dbReference type="InterPro" id="IPR005829">
    <property type="entry name" value="Sugar_transporter_CS"/>
</dbReference>
<proteinExistence type="predicted"/>
<organism evidence="10">
    <name type="scientific">Methyloraptor flagellatus</name>
    <dbReference type="NCBI Taxonomy" id="3162530"/>
    <lineage>
        <taxon>Bacteria</taxon>
        <taxon>Pseudomonadati</taxon>
        <taxon>Pseudomonadota</taxon>
        <taxon>Alphaproteobacteria</taxon>
        <taxon>Hyphomicrobiales</taxon>
        <taxon>Ancalomicrobiaceae</taxon>
        <taxon>Methyloraptor</taxon>
    </lineage>
</organism>
<evidence type="ECO:0000256" key="2">
    <source>
        <dbReference type="ARBA" id="ARBA00022448"/>
    </source>
</evidence>
<dbReference type="Gene3D" id="1.20.1250.20">
    <property type="entry name" value="MFS general substrate transporter like domains"/>
    <property type="match status" value="1"/>
</dbReference>
<dbReference type="AlphaFoldDB" id="A0AAU7XBL5"/>